<proteinExistence type="predicted"/>
<evidence type="ECO:0000313" key="4">
    <source>
        <dbReference type="Proteomes" id="UP000050902"/>
    </source>
</evidence>
<keyword evidence="1" id="KW-0812">Transmembrane</keyword>
<comment type="caution">
    <text evidence="3">The sequence shown here is derived from an EMBL/GenBank/DDBJ whole genome shotgun (WGS) entry which is preliminary data.</text>
</comment>
<evidence type="ECO:0000256" key="1">
    <source>
        <dbReference type="SAM" id="Phobius"/>
    </source>
</evidence>
<feature type="transmembrane region" description="Helical" evidence="1">
    <location>
        <begin position="26"/>
        <end position="42"/>
    </location>
</feature>
<reference evidence="3 4" key="1">
    <citation type="submission" date="2015-05" db="EMBL/GenBank/DDBJ databases">
        <title>Genome sequencing and analysis of members of genus Stenotrophomonas.</title>
        <authorList>
            <person name="Patil P.P."/>
            <person name="Midha S."/>
            <person name="Patil P.B."/>
        </authorList>
    </citation>
    <scope>NUCLEOTIDE SEQUENCE [LARGE SCALE GENOMIC DNA]</scope>
    <source>
        <strain evidence="3 4">DSM 12575</strain>
    </source>
</reference>
<feature type="transmembrane region" description="Helical" evidence="1">
    <location>
        <begin position="80"/>
        <end position="105"/>
    </location>
</feature>
<feature type="transmembrane region" description="Helical" evidence="1">
    <location>
        <begin position="54"/>
        <end position="74"/>
    </location>
</feature>
<dbReference type="Gene3D" id="1.20.120.1220">
    <property type="match status" value="1"/>
</dbReference>
<name>A0ABR5NKD5_9GAMM</name>
<keyword evidence="1" id="KW-0472">Membrane</keyword>
<gene>
    <name evidence="3" type="ORF">ABB22_09245</name>
</gene>
<feature type="transmembrane region" description="Helical" evidence="1">
    <location>
        <begin position="153"/>
        <end position="172"/>
    </location>
</feature>
<keyword evidence="4" id="KW-1185">Reference proteome</keyword>
<dbReference type="Pfam" id="PF01478">
    <property type="entry name" value="Peptidase_A24"/>
    <property type="match status" value="1"/>
</dbReference>
<keyword evidence="1" id="KW-1133">Transmembrane helix</keyword>
<dbReference type="Proteomes" id="UP000050902">
    <property type="component" value="Unassembled WGS sequence"/>
</dbReference>
<dbReference type="EMBL" id="LDJG01000013">
    <property type="protein sequence ID" value="KRG57447.1"/>
    <property type="molecule type" value="Genomic_DNA"/>
</dbReference>
<evidence type="ECO:0000259" key="2">
    <source>
        <dbReference type="Pfam" id="PF01478"/>
    </source>
</evidence>
<organism evidence="3 4">
    <name type="scientific">Stenotrophomonas nitritireducens</name>
    <dbReference type="NCBI Taxonomy" id="83617"/>
    <lineage>
        <taxon>Bacteria</taxon>
        <taxon>Pseudomonadati</taxon>
        <taxon>Pseudomonadota</taxon>
        <taxon>Gammaproteobacteria</taxon>
        <taxon>Lysobacterales</taxon>
        <taxon>Lysobacteraceae</taxon>
        <taxon>Stenotrophomonas</taxon>
    </lineage>
</organism>
<dbReference type="InterPro" id="IPR000045">
    <property type="entry name" value="Prepilin_IV_endopep_pep"/>
</dbReference>
<protein>
    <recommendedName>
        <fullName evidence="2">Prepilin type IV endopeptidase peptidase domain-containing protein</fullName>
    </recommendedName>
</protein>
<feature type="domain" description="Prepilin type IV endopeptidase peptidase" evidence="2">
    <location>
        <begin position="7"/>
        <end position="106"/>
    </location>
</feature>
<sequence length="175" mass="18387">MSASIAVILGLQVIYTDLYARRVPNRGLLAAAMAGILAMLVLPSASTGLADAMAGLLLGLVLLLPFHLIGWMGAGDVKLFSVLGLLLGGSALLPLWIIASLLAGVHATTWIAAKNGVFPDFIANYPPAIRAYRFVNESELSRKMKASRKGRRGIPYAAYLGAATLLIVFTGVSHG</sequence>
<accession>A0ABR5NKD5</accession>
<evidence type="ECO:0000313" key="3">
    <source>
        <dbReference type="EMBL" id="KRG57447.1"/>
    </source>
</evidence>